<evidence type="ECO:0000313" key="3">
    <source>
        <dbReference type="Proteomes" id="UP000261031"/>
    </source>
</evidence>
<evidence type="ECO:0000256" key="1">
    <source>
        <dbReference type="SAM" id="Phobius"/>
    </source>
</evidence>
<dbReference type="RefSeq" id="WP_117612039.1">
    <property type="nucleotide sequence ID" value="NZ_JAQEVG010000003.1"/>
</dbReference>
<keyword evidence="1" id="KW-0472">Membrane</keyword>
<dbReference type="AlphaFoldDB" id="A0A3E5HMD7"/>
<proteinExistence type="predicted"/>
<accession>A0A3E5HMD7</accession>
<organism evidence="2 3">
    <name type="scientific">Bifidobacterium pseudocatenulatum</name>
    <dbReference type="NCBI Taxonomy" id="28026"/>
    <lineage>
        <taxon>Bacteria</taxon>
        <taxon>Bacillati</taxon>
        <taxon>Actinomycetota</taxon>
        <taxon>Actinomycetes</taxon>
        <taxon>Bifidobacteriales</taxon>
        <taxon>Bifidobacteriaceae</taxon>
        <taxon>Bifidobacterium</taxon>
    </lineage>
</organism>
<dbReference type="Proteomes" id="UP000261031">
    <property type="component" value="Unassembled WGS sequence"/>
</dbReference>
<reference evidence="2 3" key="1">
    <citation type="submission" date="2018-08" db="EMBL/GenBank/DDBJ databases">
        <title>A genome reference for cultivated species of the human gut microbiota.</title>
        <authorList>
            <person name="Zou Y."/>
            <person name="Xue W."/>
            <person name="Luo G."/>
        </authorList>
    </citation>
    <scope>NUCLEOTIDE SEQUENCE [LARGE SCALE GENOMIC DNA]</scope>
    <source>
        <strain evidence="2 3">OF05-12</strain>
    </source>
</reference>
<dbReference type="EMBL" id="QSWD01000003">
    <property type="protein sequence ID" value="RGP02601.1"/>
    <property type="molecule type" value="Genomic_DNA"/>
</dbReference>
<gene>
    <name evidence="2" type="ORF">DXA79_05000</name>
</gene>
<name>A0A3E5HMD7_BIFPS</name>
<keyword evidence="1" id="KW-1133">Transmembrane helix</keyword>
<sequence length="65" mass="7308">MIADRHRHGDASLSGAIITFPAFVFALMLLIFNIVALLSLFGLLGKEWKEELADYAPCFYLTYVI</sequence>
<protein>
    <submittedName>
        <fullName evidence="2">Uncharacterized protein</fullName>
    </submittedName>
</protein>
<comment type="caution">
    <text evidence="2">The sequence shown here is derived from an EMBL/GenBank/DDBJ whole genome shotgun (WGS) entry which is preliminary data.</text>
</comment>
<keyword evidence="1" id="KW-0812">Transmembrane</keyword>
<feature type="transmembrane region" description="Helical" evidence="1">
    <location>
        <begin position="20"/>
        <end position="44"/>
    </location>
</feature>
<evidence type="ECO:0000313" key="2">
    <source>
        <dbReference type="EMBL" id="RGP02601.1"/>
    </source>
</evidence>